<feature type="non-terminal residue" evidence="2">
    <location>
        <position position="71"/>
    </location>
</feature>
<dbReference type="EMBL" id="JAEAOA010002192">
    <property type="protein sequence ID" value="KAK3577127.1"/>
    <property type="molecule type" value="Genomic_DNA"/>
</dbReference>
<proteinExistence type="predicted"/>
<gene>
    <name evidence="2" type="ORF">CHS0354_037459</name>
</gene>
<evidence type="ECO:0000313" key="3">
    <source>
        <dbReference type="Proteomes" id="UP001195483"/>
    </source>
</evidence>
<name>A0AAE0VHJ6_9BIVA</name>
<evidence type="ECO:0000313" key="2">
    <source>
        <dbReference type="EMBL" id="KAK3577127.1"/>
    </source>
</evidence>
<dbReference type="Proteomes" id="UP001195483">
    <property type="component" value="Unassembled WGS sequence"/>
</dbReference>
<reference evidence="2" key="1">
    <citation type="journal article" date="2021" name="Genome Biol. Evol.">
        <title>A High-Quality Reference Genome for a Parasitic Bivalve with Doubly Uniparental Inheritance (Bivalvia: Unionida).</title>
        <authorList>
            <person name="Smith C.H."/>
        </authorList>
    </citation>
    <scope>NUCLEOTIDE SEQUENCE</scope>
    <source>
        <strain evidence="2">CHS0354</strain>
    </source>
</reference>
<evidence type="ECO:0000256" key="1">
    <source>
        <dbReference type="SAM" id="MobiDB-lite"/>
    </source>
</evidence>
<reference evidence="2" key="2">
    <citation type="journal article" date="2021" name="Genome Biol. Evol.">
        <title>Developing a high-quality reference genome for a parasitic bivalve with doubly uniparental inheritance (Bivalvia: Unionida).</title>
        <authorList>
            <person name="Smith C.H."/>
        </authorList>
    </citation>
    <scope>NUCLEOTIDE SEQUENCE</scope>
    <source>
        <strain evidence="2">CHS0354</strain>
        <tissue evidence="2">Mantle</tissue>
    </source>
</reference>
<accession>A0AAE0VHJ6</accession>
<sequence>MDTYSPSPIIPIVVLTIGENKEKTTFYSKIPTDIIPSPAALTGNWNRTTREARQKDKRNNNRKQGSRQRGQ</sequence>
<feature type="compositionally biased region" description="Basic residues" evidence="1">
    <location>
        <begin position="60"/>
        <end position="71"/>
    </location>
</feature>
<organism evidence="2 3">
    <name type="scientific">Potamilus streckersoni</name>
    <dbReference type="NCBI Taxonomy" id="2493646"/>
    <lineage>
        <taxon>Eukaryota</taxon>
        <taxon>Metazoa</taxon>
        <taxon>Spiralia</taxon>
        <taxon>Lophotrochozoa</taxon>
        <taxon>Mollusca</taxon>
        <taxon>Bivalvia</taxon>
        <taxon>Autobranchia</taxon>
        <taxon>Heteroconchia</taxon>
        <taxon>Palaeoheterodonta</taxon>
        <taxon>Unionida</taxon>
        <taxon>Unionoidea</taxon>
        <taxon>Unionidae</taxon>
        <taxon>Ambleminae</taxon>
        <taxon>Lampsilini</taxon>
        <taxon>Potamilus</taxon>
    </lineage>
</organism>
<comment type="caution">
    <text evidence="2">The sequence shown here is derived from an EMBL/GenBank/DDBJ whole genome shotgun (WGS) entry which is preliminary data.</text>
</comment>
<feature type="compositionally biased region" description="Basic and acidic residues" evidence="1">
    <location>
        <begin position="48"/>
        <end position="59"/>
    </location>
</feature>
<dbReference type="AlphaFoldDB" id="A0AAE0VHJ6"/>
<feature type="region of interest" description="Disordered" evidence="1">
    <location>
        <begin position="37"/>
        <end position="71"/>
    </location>
</feature>
<protein>
    <submittedName>
        <fullName evidence="2">Uncharacterized protein</fullName>
    </submittedName>
</protein>
<reference evidence="2" key="3">
    <citation type="submission" date="2023-05" db="EMBL/GenBank/DDBJ databases">
        <authorList>
            <person name="Smith C.H."/>
        </authorList>
    </citation>
    <scope>NUCLEOTIDE SEQUENCE</scope>
    <source>
        <strain evidence="2">CHS0354</strain>
        <tissue evidence="2">Mantle</tissue>
    </source>
</reference>
<keyword evidence="3" id="KW-1185">Reference proteome</keyword>